<name>A0A0B6VLJ3_9CAUD</name>
<dbReference type="EMBL" id="AP014715">
    <property type="protein sequence ID" value="BAQ23082.1"/>
    <property type="molecule type" value="Genomic_DNA"/>
</dbReference>
<proteinExistence type="predicted"/>
<evidence type="ECO:0000313" key="1">
    <source>
        <dbReference type="EMBL" id="BAQ23082.1"/>
    </source>
</evidence>
<dbReference type="Proteomes" id="UP000225144">
    <property type="component" value="Genome"/>
</dbReference>
<accession>A0A0B6VLJ3</accession>
<reference evidence="1 2" key="1">
    <citation type="submission" date="2015-02" db="EMBL/GenBank/DDBJ databases">
        <title>Complete genome sequences of Edwardsiella bacteriophages, PEi20 and PEi26.</title>
        <authorList>
            <person name="Yasuike M."/>
            <person name="Nishiki I."/>
            <person name="Iwasaki Y."/>
            <person name="Nakamura Y."/>
            <person name="Fujiwara A."/>
            <person name="Hassan E.S."/>
            <person name="Mahmoud M.M."/>
            <person name="Kawato Y."/>
            <person name="Nagai S."/>
            <person name="Kobayashi T."/>
            <person name="Ototake M."/>
            <person name="Nakai T."/>
        </authorList>
    </citation>
    <scope>NUCLEOTIDE SEQUENCE [LARGE SCALE GENOMIC DNA]</scope>
</reference>
<protein>
    <submittedName>
        <fullName evidence="1">Uncharacterized protein</fullName>
    </submittedName>
</protein>
<organism evidence="1 2">
    <name type="scientific">Edwardsiella phage PEi26</name>
    <dbReference type="NCBI Taxonomy" id="1608311"/>
    <lineage>
        <taxon>Viruses</taxon>
        <taxon>Duplodnaviria</taxon>
        <taxon>Heunggongvirae</taxon>
        <taxon>Uroviricota</taxon>
        <taxon>Caudoviricetes</taxon>
        <taxon>Pantevenvirales</taxon>
        <taxon>Straboviridae</taxon>
        <taxon>Tevenvirinae</taxon>
        <taxon>Kanagawavirus</taxon>
        <taxon>Kanagawavirus pei20</taxon>
    </lineage>
</organism>
<sequence length="106" mass="12234">MSAPSVLASFKGGAETGRIYHNWGWISLSEIEVGLKIVRMVEKVSRASGDLTSGELGKEWDELREKFYGILTREKYCNMYDMLKAIHYDKVDKSKFKLEDYFNGRN</sequence>
<evidence type="ECO:0000313" key="2">
    <source>
        <dbReference type="Proteomes" id="UP000225144"/>
    </source>
</evidence>